<dbReference type="Pfam" id="PF02265">
    <property type="entry name" value="S1-P1_nuclease"/>
    <property type="match status" value="1"/>
</dbReference>
<dbReference type="AlphaFoldDB" id="A0AAU9IZT8"/>
<dbReference type="Gene3D" id="1.10.575.10">
    <property type="entry name" value="P1 Nuclease"/>
    <property type="match status" value="1"/>
</dbReference>
<accession>A0AAU9IZT8</accession>
<keyword evidence="2" id="KW-0540">Nuclease</keyword>
<dbReference type="EMBL" id="CAJZBQ010000022">
    <property type="protein sequence ID" value="CAG9319208.1"/>
    <property type="molecule type" value="Genomic_DNA"/>
</dbReference>
<dbReference type="GO" id="GO:0006308">
    <property type="term" value="P:DNA catabolic process"/>
    <property type="evidence" value="ECO:0007669"/>
    <property type="project" value="InterPro"/>
</dbReference>
<dbReference type="SUPFAM" id="SSF48537">
    <property type="entry name" value="Phospholipase C/P1 nuclease"/>
    <property type="match status" value="1"/>
</dbReference>
<dbReference type="GO" id="GO:0016788">
    <property type="term" value="F:hydrolase activity, acting on ester bonds"/>
    <property type="evidence" value="ECO:0007669"/>
    <property type="project" value="InterPro"/>
</dbReference>
<keyword evidence="6" id="KW-1015">Disulfide bond</keyword>
<evidence type="ECO:0000313" key="10">
    <source>
        <dbReference type="Proteomes" id="UP001162131"/>
    </source>
</evidence>
<dbReference type="GO" id="GO:0004519">
    <property type="term" value="F:endonuclease activity"/>
    <property type="evidence" value="ECO:0007669"/>
    <property type="project" value="UniProtKB-KW"/>
</dbReference>
<dbReference type="InterPro" id="IPR003154">
    <property type="entry name" value="S1/P1nuclease"/>
</dbReference>
<keyword evidence="7" id="KW-0325">Glycoprotein</keyword>
<evidence type="ECO:0000256" key="1">
    <source>
        <dbReference type="ARBA" id="ARBA00009547"/>
    </source>
</evidence>
<evidence type="ECO:0000256" key="6">
    <source>
        <dbReference type="ARBA" id="ARBA00023157"/>
    </source>
</evidence>
<dbReference type="PANTHER" id="PTHR33146">
    <property type="entry name" value="ENDONUCLEASE 4"/>
    <property type="match status" value="1"/>
</dbReference>
<gene>
    <name evidence="9" type="ORF">BSTOLATCC_MIC23417</name>
</gene>
<proteinExistence type="inferred from homology"/>
<feature type="signal peptide" evidence="8">
    <location>
        <begin position="1"/>
        <end position="20"/>
    </location>
</feature>
<evidence type="ECO:0000256" key="5">
    <source>
        <dbReference type="ARBA" id="ARBA00022801"/>
    </source>
</evidence>
<keyword evidence="5" id="KW-0378">Hydrolase</keyword>
<comment type="caution">
    <text evidence="9">The sequence shown here is derived from an EMBL/GenBank/DDBJ whole genome shotgun (WGS) entry which is preliminary data.</text>
</comment>
<keyword evidence="3" id="KW-0479">Metal-binding</keyword>
<keyword evidence="10" id="KW-1185">Reference proteome</keyword>
<name>A0AAU9IZT8_9CILI</name>
<dbReference type="PANTHER" id="PTHR33146:SF10">
    <property type="entry name" value="STRAND-SPECIFIC NUCLEASE, PUTATIVE-RELATED"/>
    <property type="match status" value="1"/>
</dbReference>
<evidence type="ECO:0000256" key="3">
    <source>
        <dbReference type="ARBA" id="ARBA00022723"/>
    </source>
</evidence>
<feature type="chain" id="PRO_5043739887" evidence="8">
    <location>
        <begin position="21"/>
        <end position="294"/>
    </location>
</feature>
<evidence type="ECO:0000256" key="8">
    <source>
        <dbReference type="SAM" id="SignalP"/>
    </source>
</evidence>
<dbReference type="GO" id="GO:0046872">
    <property type="term" value="F:metal ion binding"/>
    <property type="evidence" value="ECO:0007669"/>
    <property type="project" value="UniProtKB-KW"/>
</dbReference>
<protein>
    <submittedName>
        <fullName evidence="9">Uncharacterized protein</fullName>
    </submittedName>
</protein>
<dbReference type="CDD" id="cd11010">
    <property type="entry name" value="S1-P1_nuclease"/>
    <property type="match status" value="1"/>
</dbReference>
<sequence>MKIELLICIISLSAAWWCNGHMVTAMIAQLDLQANNPDVYAIAEQILAPLNGLLTHGLSNSFVETACWADDLKTYSFEISNDWHYTNKPYDLDGLLNATAGSTNNIIWAISQAMSTLRNVNPNNAPLEASLQLRYLIHWLGDLHEPLHAISRFTVAQPNGDAGGNLFKIYYDGNSQVNNLHKLWDWALGTIGDDCPRPLSNECWNNITSYASGIMKENSRGKLASYLMSTSYDDWALLSYHSAVDYAYNDMVEGKSPTVSYMLRGKPIAQRQLALGGYRLADLLKSLYANPNNS</sequence>
<dbReference type="Proteomes" id="UP001162131">
    <property type="component" value="Unassembled WGS sequence"/>
</dbReference>
<dbReference type="GO" id="GO:0003676">
    <property type="term" value="F:nucleic acid binding"/>
    <property type="evidence" value="ECO:0007669"/>
    <property type="project" value="InterPro"/>
</dbReference>
<dbReference type="InterPro" id="IPR008947">
    <property type="entry name" value="PLipase_C/P1_nuclease_dom_sf"/>
</dbReference>
<organism evidence="9 10">
    <name type="scientific">Blepharisma stoltei</name>
    <dbReference type="NCBI Taxonomy" id="1481888"/>
    <lineage>
        <taxon>Eukaryota</taxon>
        <taxon>Sar</taxon>
        <taxon>Alveolata</taxon>
        <taxon>Ciliophora</taxon>
        <taxon>Postciliodesmatophora</taxon>
        <taxon>Heterotrichea</taxon>
        <taxon>Heterotrichida</taxon>
        <taxon>Blepharismidae</taxon>
        <taxon>Blepharisma</taxon>
    </lineage>
</organism>
<keyword evidence="8" id="KW-0732">Signal</keyword>
<evidence type="ECO:0000256" key="7">
    <source>
        <dbReference type="ARBA" id="ARBA00023180"/>
    </source>
</evidence>
<evidence type="ECO:0000256" key="2">
    <source>
        <dbReference type="ARBA" id="ARBA00022722"/>
    </source>
</evidence>
<evidence type="ECO:0000256" key="4">
    <source>
        <dbReference type="ARBA" id="ARBA00022759"/>
    </source>
</evidence>
<comment type="similarity">
    <text evidence="1">Belongs to the nuclease type I family.</text>
</comment>
<keyword evidence="4" id="KW-0255">Endonuclease</keyword>
<reference evidence="9" key="1">
    <citation type="submission" date="2021-09" db="EMBL/GenBank/DDBJ databases">
        <authorList>
            <consortium name="AG Swart"/>
            <person name="Singh M."/>
            <person name="Singh A."/>
            <person name="Seah K."/>
            <person name="Emmerich C."/>
        </authorList>
    </citation>
    <scope>NUCLEOTIDE SEQUENCE</scope>
    <source>
        <strain evidence="9">ATCC30299</strain>
    </source>
</reference>
<evidence type="ECO:0000313" key="9">
    <source>
        <dbReference type="EMBL" id="CAG9319208.1"/>
    </source>
</evidence>